<keyword evidence="3" id="KW-1185">Reference proteome</keyword>
<gene>
    <name evidence="2" type="ORF">Ocin01_17855</name>
</gene>
<name>A0A1D2M777_ORCCI</name>
<feature type="compositionally biased region" description="Polar residues" evidence="1">
    <location>
        <begin position="60"/>
        <end position="72"/>
    </location>
</feature>
<evidence type="ECO:0000256" key="1">
    <source>
        <dbReference type="SAM" id="MobiDB-lite"/>
    </source>
</evidence>
<evidence type="ECO:0000313" key="2">
    <source>
        <dbReference type="EMBL" id="ODM88827.1"/>
    </source>
</evidence>
<dbReference type="EMBL" id="LJIJ01003140">
    <property type="protein sequence ID" value="ODM88827.1"/>
    <property type="molecule type" value="Genomic_DNA"/>
</dbReference>
<feature type="region of interest" description="Disordered" evidence="1">
    <location>
        <begin position="51"/>
        <end position="72"/>
    </location>
</feature>
<dbReference type="Proteomes" id="UP000094527">
    <property type="component" value="Unassembled WGS sequence"/>
</dbReference>
<sequence>MVIYFQLSHRIPINFLTQIKYRFKLRHHDVITSSSSTQEIPLHITELSHHYHHSRHRKSTQLPGGTWRNTRI</sequence>
<comment type="caution">
    <text evidence="2">The sequence shown here is derived from an EMBL/GenBank/DDBJ whole genome shotgun (WGS) entry which is preliminary data.</text>
</comment>
<accession>A0A1D2M777</accession>
<evidence type="ECO:0000313" key="3">
    <source>
        <dbReference type="Proteomes" id="UP000094527"/>
    </source>
</evidence>
<protein>
    <submittedName>
        <fullName evidence="2">Uncharacterized protein</fullName>
    </submittedName>
</protein>
<proteinExistence type="predicted"/>
<dbReference type="AlphaFoldDB" id="A0A1D2M777"/>
<reference evidence="2 3" key="1">
    <citation type="journal article" date="2016" name="Genome Biol. Evol.">
        <title>Gene Family Evolution Reflects Adaptation to Soil Environmental Stressors in the Genome of the Collembolan Orchesella cincta.</title>
        <authorList>
            <person name="Faddeeva-Vakhrusheva A."/>
            <person name="Derks M.F."/>
            <person name="Anvar S.Y."/>
            <person name="Agamennone V."/>
            <person name="Suring W."/>
            <person name="Smit S."/>
            <person name="van Straalen N.M."/>
            <person name="Roelofs D."/>
        </authorList>
    </citation>
    <scope>NUCLEOTIDE SEQUENCE [LARGE SCALE GENOMIC DNA]</scope>
    <source>
        <tissue evidence="2">Mixed pool</tissue>
    </source>
</reference>
<organism evidence="2 3">
    <name type="scientific">Orchesella cincta</name>
    <name type="common">Springtail</name>
    <name type="synonym">Podura cincta</name>
    <dbReference type="NCBI Taxonomy" id="48709"/>
    <lineage>
        <taxon>Eukaryota</taxon>
        <taxon>Metazoa</taxon>
        <taxon>Ecdysozoa</taxon>
        <taxon>Arthropoda</taxon>
        <taxon>Hexapoda</taxon>
        <taxon>Collembola</taxon>
        <taxon>Entomobryomorpha</taxon>
        <taxon>Entomobryoidea</taxon>
        <taxon>Orchesellidae</taxon>
        <taxon>Orchesellinae</taxon>
        <taxon>Orchesella</taxon>
    </lineage>
</organism>